<gene>
    <name evidence="1" type="ORF">GJ744_007792</name>
</gene>
<protein>
    <recommendedName>
        <fullName evidence="3">Fungal N-terminal domain-containing protein</fullName>
    </recommendedName>
</protein>
<evidence type="ECO:0008006" key="3">
    <source>
        <dbReference type="Google" id="ProtNLM"/>
    </source>
</evidence>
<reference evidence="1" key="1">
    <citation type="submission" date="2020-02" db="EMBL/GenBank/DDBJ databases">
        <authorList>
            <person name="Palmer J.M."/>
        </authorList>
    </citation>
    <scope>NUCLEOTIDE SEQUENCE</scope>
    <source>
        <strain evidence="1">EPUS1.4</strain>
        <tissue evidence="1">Thallus</tissue>
    </source>
</reference>
<sequence>MDGLSSAASGIAVVSLTFQVVESISKLRDFFESMNSAPAVVKQIMKDLQQLSFILDGITVDEKRYTDVLTTSMHKLNQLNTIIGELEPGFESASKKCRQWAAFRTARKLPILKRFRETLEETKTTLILALQAKSLSFSQSSASQLTQIERRIYDDRTASERDTFELFTRQAQLSAYVDNIANHVADLSPQLKSKLIFTESEQINISNQSTQIPEGITKITTTVQNQITRQAFEATVKAAVESHRKAIVGQQSRTSQVSLSTFKESNTQHQSLDKSIQ</sequence>
<organism evidence="1 2">
    <name type="scientific">Endocarpon pusillum</name>
    <dbReference type="NCBI Taxonomy" id="364733"/>
    <lineage>
        <taxon>Eukaryota</taxon>
        <taxon>Fungi</taxon>
        <taxon>Dikarya</taxon>
        <taxon>Ascomycota</taxon>
        <taxon>Pezizomycotina</taxon>
        <taxon>Eurotiomycetes</taxon>
        <taxon>Chaetothyriomycetidae</taxon>
        <taxon>Verrucariales</taxon>
        <taxon>Verrucariaceae</taxon>
        <taxon>Endocarpon</taxon>
    </lineage>
</organism>
<dbReference type="EMBL" id="JAACFV010000004">
    <property type="protein sequence ID" value="KAF7513741.1"/>
    <property type="molecule type" value="Genomic_DNA"/>
</dbReference>
<name>A0A8H7AVG5_9EURO</name>
<comment type="caution">
    <text evidence="1">The sequence shown here is derived from an EMBL/GenBank/DDBJ whole genome shotgun (WGS) entry which is preliminary data.</text>
</comment>
<dbReference type="OrthoDB" id="3200163at2759"/>
<evidence type="ECO:0000313" key="1">
    <source>
        <dbReference type="EMBL" id="KAF7513741.1"/>
    </source>
</evidence>
<evidence type="ECO:0000313" key="2">
    <source>
        <dbReference type="Proteomes" id="UP000606974"/>
    </source>
</evidence>
<dbReference type="AlphaFoldDB" id="A0A8H7AVG5"/>
<proteinExistence type="predicted"/>
<keyword evidence="2" id="KW-1185">Reference proteome</keyword>
<accession>A0A8H7AVG5</accession>
<dbReference type="Proteomes" id="UP000606974">
    <property type="component" value="Unassembled WGS sequence"/>
</dbReference>